<reference evidence="3" key="1">
    <citation type="submission" date="2019-04" db="EMBL/GenBank/DDBJ databases">
        <authorList>
            <person name="Chiang H.-Y."/>
            <person name="Huang Y.-Y."/>
            <person name="Chou L."/>
            <person name="Lai E.-M."/>
            <person name="Kuo C.-H."/>
        </authorList>
    </citation>
    <scope>NUCLEOTIDE SEQUENCE</scope>
    <source>
        <strain evidence="3">CFBP5506</strain>
    </source>
</reference>
<dbReference type="SUPFAM" id="SSF103515">
    <property type="entry name" value="Autotransporter"/>
    <property type="match status" value="1"/>
</dbReference>
<dbReference type="InterPro" id="IPR005546">
    <property type="entry name" value="Autotransporte_beta"/>
</dbReference>
<evidence type="ECO:0000259" key="2">
    <source>
        <dbReference type="PROSITE" id="PS51208"/>
    </source>
</evidence>
<protein>
    <submittedName>
        <fullName evidence="3">Autotransporter domain-containing protein</fullName>
    </submittedName>
</protein>
<dbReference type="InterPro" id="IPR013425">
    <property type="entry name" value="Autotrns_rpt"/>
</dbReference>
<feature type="domain" description="Autotransporter" evidence="2">
    <location>
        <begin position="1136"/>
        <end position="1410"/>
    </location>
</feature>
<dbReference type="NCBIfam" id="TIGR04393">
    <property type="entry name" value="rpt_T5SS_PEPC"/>
    <property type="match status" value="5"/>
</dbReference>
<organism evidence="3 4">
    <name type="scientific">Agrobacterium tumefaciens</name>
    <dbReference type="NCBI Taxonomy" id="358"/>
    <lineage>
        <taxon>Bacteria</taxon>
        <taxon>Pseudomonadati</taxon>
        <taxon>Pseudomonadota</taxon>
        <taxon>Alphaproteobacteria</taxon>
        <taxon>Hyphomicrobiales</taxon>
        <taxon>Rhizobiaceae</taxon>
        <taxon>Rhizobium/Agrobacterium group</taxon>
        <taxon>Agrobacterium</taxon>
        <taxon>Agrobacterium tumefaciens complex</taxon>
    </lineage>
</organism>
<reference evidence="3" key="2">
    <citation type="submission" date="2023-04" db="EMBL/GenBank/DDBJ databases">
        <title>Complete genome sequence of Agrobacterium salinitolerans CFBP5506.</title>
        <authorList>
            <person name="Yen H.-C."/>
            <person name="Yan X.-H."/>
            <person name="Lai E.-M."/>
            <person name="Kuo C.-H."/>
        </authorList>
    </citation>
    <scope>NUCLEOTIDE SEQUENCE</scope>
    <source>
        <strain evidence="3">CFBP5506</strain>
    </source>
</reference>
<dbReference type="Proteomes" id="UP000305410">
    <property type="component" value="Chromosome Linear"/>
</dbReference>
<dbReference type="Gene3D" id="2.40.128.130">
    <property type="entry name" value="Autotransporter beta-domain"/>
    <property type="match status" value="1"/>
</dbReference>
<gene>
    <name evidence="3" type="ORF">CFBP5506_20630</name>
</gene>
<dbReference type="InterPro" id="IPR036709">
    <property type="entry name" value="Autotransporte_beta_dom_sf"/>
</dbReference>
<accession>A0AAF0KBG5</accession>
<dbReference type="Pfam" id="PF03797">
    <property type="entry name" value="Autotransporter"/>
    <property type="match status" value="1"/>
</dbReference>
<proteinExistence type="predicted"/>
<dbReference type="InterPro" id="IPR030895">
    <property type="entry name" value="T5SS_PEPC_rpt"/>
</dbReference>
<evidence type="ECO:0000313" key="3">
    <source>
        <dbReference type="EMBL" id="WGM62019.1"/>
    </source>
</evidence>
<evidence type="ECO:0000256" key="1">
    <source>
        <dbReference type="ARBA" id="ARBA00022729"/>
    </source>
</evidence>
<evidence type="ECO:0000313" key="4">
    <source>
        <dbReference type="Proteomes" id="UP000305410"/>
    </source>
</evidence>
<dbReference type="SMART" id="SM00869">
    <property type="entry name" value="Autotransporter"/>
    <property type="match status" value="1"/>
</dbReference>
<dbReference type="InterPro" id="IPR011050">
    <property type="entry name" value="Pectin_lyase_fold/virulence"/>
</dbReference>
<keyword evidence="1" id="KW-0732">Signal</keyword>
<dbReference type="EMBL" id="CP122963">
    <property type="protein sequence ID" value="WGM62019.1"/>
    <property type="molecule type" value="Genomic_DNA"/>
</dbReference>
<dbReference type="PROSITE" id="PS51208">
    <property type="entry name" value="AUTOTRANSPORTER"/>
    <property type="match status" value="1"/>
</dbReference>
<dbReference type="NCBIfam" id="TIGR02601">
    <property type="entry name" value="autotrns_rpt"/>
    <property type="match status" value="2"/>
</dbReference>
<sequence>MIIFSFYTDDLLLNRVNKSTLEMIRLWGRAKQCEDKEERMAGCLWREQEISCEAGVRPVYLRRLVLRASSSLLALTFPFAFAATAFADTIAWVGSSTDDWFSLGSWEGHYRVPGVNDSVGINRPGPTIAAGLEAAFSELKIAATMDGSLAVEGALKTDYVQLGYEYPVNGTLEFMGGAWVNSRDIFVGSVGTGRLNLSGGNARSDGKIQIGGSGSALNLDNSSTFTNSGEVFVSYLDYDFANSINISGASSFTSGGLTVADGLDSIGIVSVKGAGSSLTVSHAMAIGSSGNGHLKIEGGGIVKSLGTTIIGNLGNAIGNLIITGSDSALETTGTLTVGNEGDASMSIAAAASVKSGTVVIGRQAFGEVVVSGADTLWETGDLDLGGDTTNSGGPAGRGSIRVETGGVVESASAMLGMSAASTGEVLVDGGGSTWTVGSGGLQVGVNGRGRVTVQNSGRVDLAQTIIGLNSGSDGTVTVSGADSRLSTRDIQVGRQGDATLNITAGGTITAKNTYIGSEAGDALVQVEGSGSILTLAETFVIGNATGTKGNVSVETGARIQSKILSLGHVTGSSGALTLTGAGSAVSVSADSSVAGSGTMFVGWEGTANLAVYNAGSLEADRLNVGRGSGSLGNVYVSGLGSKINVANSLVIGGDGRGSVQVASGGSLAATTIFIAFSADSTGVLTIGAPSGQTAISAGNVSATNVDFGAGNGSIVLNHSETGYTLAAGITGPGRVIAESGVTTLSGYNSYSGGTTVSSGTLKGTATSFGSGGITNNSELVIDGSGTLNNTITGSGTVEKTGNGDVFLAGDNSYSGNTKISAGALVGSGKSFGSGEIINNATLFLNGPGTLANKVSGTGAVAKVGSGNMILTGNSTYSGATDVFSGKLSVNGTIASNVFVYNGATLGGSGTIGALSVASGGTLSPGNSIGTLTASGDVTFASGSTYAVEIDAAGNSDRLAVNGAITIGNNVDLVVTTLSSHSAYNIGTQYEILTAAGGIAGAFSRVNDNFAYLTVAVSKSSDSGAAYISFSRTSPDPGLLASGASPEAAGAANAVEALGETSPLYDAALFLRQGETQSAFSQLAGEMHPSLAMALINRSQLTRNVILDRLRNAFNGVDARSILPDVVGAGASDPKNIDEASPAFWSSGFGSRGRFEGNDLSVDMKGGGVLFGLDGDWGNGWRAGVAAGYGRDAISQTSSSAAADVDSYYLATYAGGTMGPASLRLGVIHAFQNVETHRAVSFSTLQENLIAGYDGSITQVFAEAAWRFDFDLNQFEPYANISYVNMRTDAFSERGGVAAVSSGSASRDQLYTTLGARFSRALAFEDVTGRALLDIGWRHAYGDPTAESTLFYAGGSGFSVASAPMAQDVALINLGLRYDLNPSATLTFRYGALFGAGVVDQSASVGLGVRF</sequence>
<dbReference type="SUPFAM" id="SSF51126">
    <property type="entry name" value="Pectin lyase-like"/>
    <property type="match status" value="1"/>
</dbReference>
<name>A0AAF0KBG5_AGRTU</name>
<dbReference type="Pfam" id="PF12951">
    <property type="entry name" value="PATR"/>
    <property type="match status" value="3"/>
</dbReference>